<dbReference type="InterPro" id="IPR000157">
    <property type="entry name" value="TIR_dom"/>
</dbReference>
<feature type="domain" description="TIR" evidence="1">
    <location>
        <begin position="5"/>
        <end position="121"/>
    </location>
</feature>
<keyword evidence="3" id="KW-1185">Reference proteome</keyword>
<evidence type="ECO:0000313" key="3">
    <source>
        <dbReference type="Proteomes" id="UP000251402"/>
    </source>
</evidence>
<dbReference type="InterPro" id="IPR035897">
    <property type="entry name" value="Toll_tir_struct_dom_sf"/>
</dbReference>
<sequence length="329" mass="37625">MGHKFFISHYRGDSAIAELFSNALGRITLGQINPWFSSDAIGGGGLQPGDMWFNQILSKITQSKAVVSLLTPNSINRPWIYFESGIGQALDNCEIIVICIGLNKSDILPPLGLYQCYQLNDYRSVVEFFSKLLTLFEIKFDEEMSKVVIEGIVTEISKITFAQEKKTNENQETIQQLIENFKSHIDKRFLEVLEKNQYSIVGNNLNISIEDFKPQPVQEDIVYSVQFDVDFPGFKNKNLFLDIRSSDSFQTLTNSLYFMISEHVGPFKYLEKWVIVDQRTNRHVIIREIADEIPATSIFKPNSKWTIIKLKTPYCATDSGKRMFGDLSI</sequence>
<evidence type="ECO:0000313" key="2">
    <source>
        <dbReference type="EMBL" id="QEM12822.1"/>
    </source>
</evidence>
<keyword evidence="2" id="KW-0675">Receptor</keyword>
<dbReference type="EMBL" id="CP043450">
    <property type="protein sequence ID" value="QEM12822.1"/>
    <property type="molecule type" value="Genomic_DNA"/>
</dbReference>
<accession>A0A5C1I3M6</accession>
<dbReference type="Pfam" id="PF13676">
    <property type="entry name" value="TIR_2"/>
    <property type="match status" value="1"/>
</dbReference>
<protein>
    <submittedName>
        <fullName evidence="2">Toll/interleukin-1 receptor domain-containing protein</fullName>
    </submittedName>
</protein>
<dbReference type="OrthoDB" id="122965at2"/>
<gene>
    <name evidence="2" type="ORF">DEO27_023355</name>
</gene>
<dbReference type="SUPFAM" id="SSF52200">
    <property type="entry name" value="Toll/Interleukin receptor TIR domain"/>
    <property type="match status" value="1"/>
</dbReference>
<reference evidence="2" key="1">
    <citation type="submission" date="2019-08" db="EMBL/GenBank/DDBJ databases">
        <title>Comparative genome analysis confer to the adaptation heavy metal polluted environment.</title>
        <authorList>
            <person name="Li Y."/>
        </authorList>
    </citation>
    <scope>NUCLEOTIDE SEQUENCE [LARGE SCALE GENOMIC DNA]</scope>
    <source>
        <strain evidence="2">P1</strain>
    </source>
</reference>
<organism evidence="2 3">
    <name type="scientific">Mucilaginibacter rubeus</name>
    <dbReference type="NCBI Taxonomy" id="2027860"/>
    <lineage>
        <taxon>Bacteria</taxon>
        <taxon>Pseudomonadati</taxon>
        <taxon>Bacteroidota</taxon>
        <taxon>Sphingobacteriia</taxon>
        <taxon>Sphingobacteriales</taxon>
        <taxon>Sphingobacteriaceae</taxon>
        <taxon>Mucilaginibacter</taxon>
    </lineage>
</organism>
<evidence type="ECO:0000259" key="1">
    <source>
        <dbReference type="Pfam" id="PF13676"/>
    </source>
</evidence>
<dbReference type="Gene3D" id="3.40.50.10140">
    <property type="entry name" value="Toll/interleukin-1 receptor homology (TIR) domain"/>
    <property type="match status" value="1"/>
</dbReference>
<name>A0A5C1I3M6_9SPHI</name>
<dbReference type="RefSeq" id="WP_112575737.1">
    <property type="nucleotide sequence ID" value="NZ_CP043450.1"/>
</dbReference>
<dbReference type="KEGG" id="mrub:DEO27_023355"/>
<proteinExistence type="predicted"/>
<dbReference type="AlphaFoldDB" id="A0A5C1I3M6"/>
<dbReference type="GO" id="GO:0007165">
    <property type="term" value="P:signal transduction"/>
    <property type="evidence" value="ECO:0007669"/>
    <property type="project" value="InterPro"/>
</dbReference>
<dbReference type="Proteomes" id="UP000251402">
    <property type="component" value="Chromosome"/>
</dbReference>